<name>A0AAE8M270_9HYPO</name>
<evidence type="ECO:0000313" key="3">
    <source>
        <dbReference type="Proteomes" id="UP001187734"/>
    </source>
</evidence>
<feature type="compositionally biased region" description="Polar residues" evidence="1">
    <location>
        <begin position="125"/>
        <end position="135"/>
    </location>
</feature>
<reference evidence="2" key="1">
    <citation type="submission" date="2018-03" db="EMBL/GenBank/DDBJ databases">
        <authorList>
            <person name="Guldener U."/>
        </authorList>
    </citation>
    <scope>NUCLEOTIDE SEQUENCE</scope>
</reference>
<feature type="compositionally biased region" description="Polar residues" evidence="1">
    <location>
        <begin position="73"/>
        <end position="97"/>
    </location>
</feature>
<organism evidence="2 3">
    <name type="scientific">Fusarium torulosum</name>
    <dbReference type="NCBI Taxonomy" id="33205"/>
    <lineage>
        <taxon>Eukaryota</taxon>
        <taxon>Fungi</taxon>
        <taxon>Dikarya</taxon>
        <taxon>Ascomycota</taxon>
        <taxon>Pezizomycotina</taxon>
        <taxon>Sordariomycetes</taxon>
        <taxon>Hypocreomycetidae</taxon>
        <taxon>Hypocreales</taxon>
        <taxon>Nectriaceae</taxon>
        <taxon>Fusarium</taxon>
    </lineage>
</organism>
<proteinExistence type="predicted"/>
<gene>
    <name evidence="2" type="ORF">FTOL_02501</name>
</gene>
<comment type="caution">
    <text evidence="2">The sequence shown here is derived from an EMBL/GenBank/DDBJ whole genome shotgun (WGS) entry which is preliminary data.</text>
</comment>
<dbReference type="AlphaFoldDB" id="A0AAE8M270"/>
<dbReference type="EMBL" id="ONZP01000077">
    <property type="protein sequence ID" value="SPJ72772.1"/>
    <property type="molecule type" value="Genomic_DNA"/>
</dbReference>
<accession>A0AAE8M270</accession>
<evidence type="ECO:0000256" key="1">
    <source>
        <dbReference type="SAM" id="MobiDB-lite"/>
    </source>
</evidence>
<feature type="compositionally biased region" description="Polar residues" evidence="1">
    <location>
        <begin position="163"/>
        <end position="174"/>
    </location>
</feature>
<sequence length="579" mass="64285">MGSSTHIGGSCASPECGNLVLFSDSRYCTEHVYLEPQKPTPNHGPFLTSPSRAPRLSGRGFVARRARGRLMFTPSSRTQNLDSPSRETSSTGTSARATHSPVAKADGKRDVDQPPVQKDPVSAAGATSSHPQWRNAQHAADVEPTHKSPRSKLARCTTRAEKSATSSQVKSPSTPRMPKQPSVDLQIATEETVDGPGEIVLAKHTQAPVPNMGPETGIPPAGNSKMTEQTNEMITQNLPRICLTLRSLDDPKGVAIPRMINMPKLSPRPLQPKVSSDTPVKPKLLDSEDNIVPKPSPRLLKPQPPGLLNPSEHAIKPLNSIHPPMTNAKHPAHEMSSGTLDKRHLSKDIPSELSVADDDEVNMADVSDISDKEAVPPTEPVSPFRAKVEARRKKVLANFDPNVFDSFIYRQSKLRPPINVLISSRAYQRGLALYAGERVYLPVNPAIHGMHKRSRAWYKKKCEEIRKRPGRKAWFGKVMARKRWLQSVEMKLEKERQQAQLTGTAPPYKPPEPRSVKRILDFGDVPEEELPAYVKENPAWLKACAWHRECEEKAALRQRRVNRSKKEAEHFFKENFSGC</sequence>
<feature type="region of interest" description="Disordered" evidence="1">
    <location>
        <begin position="35"/>
        <end position="182"/>
    </location>
</feature>
<keyword evidence="3" id="KW-1185">Reference proteome</keyword>
<protein>
    <submittedName>
        <fullName evidence="2">Uncharacterized protein</fullName>
    </submittedName>
</protein>
<feature type="region of interest" description="Disordered" evidence="1">
    <location>
        <begin position="262"/>
        <end position="308"/>
    </location>
</feature>
<dbReference type="Proteomes" id="UP001187734">
    <property type="component" value="Unassembled WGS sequence"/>
</dbReference>
<evidence type="ECO:0000313" key="2">
    <source>
        <dbReference type="EMBL" id="SPJ72772.1"/>
    </source>
</evidence>